<sequence length="221" mass="22954">MHSLRRVKTVASYILAIVLGIGMIFGGFVSLNDSKSGKVTCGSREMHPGDTCQTTRKGKTTTRTYEEQKESDSNLHWFLFGIGTIMAIGGGVLLAREAGLFKRNGSSGNGPAGGGPSGGNGPSGYHPPMPQYPQPGQPAAPYGQQPNYGAPQGNPGQPPYGAPQGQPQYGAPVPAYGAPAPAYGGPPGYAPQPQPGYPQPQYGGQPGYAQPQGYPPPNRPY</sequence>
<name>A0A7D6VEV6_9NOCA</name>
<reference evidence="3 4" key="1">
    <citation type="submission" date="2020-07" db="EMBL/GenBank/DDBJ databases">
        <authorList>
            <person name="Zhuang K."/>
            <person name="Ran Y."/>
        </authorList>
    </citation>
    <scope>NUCLEOTIDE SEQUENCE [LARGE SCALE GENOMIC DNA]</scope>
    <source>
        <strain evidence="3 4">WCH-YHL-001</strain>
    </source>
</reference>
<dbReference type="RefSeq" id="WP_181582473.1">
    <property type="nucleotide sequence ID" value="NZ_CP059399.1"/>
</dbReference>
<feature type="compositionally biased region" description="Low complexity" evidence="1">
    <location>
        <begin position="199"/>
        <end position="212"/>
    </location>
</feature>
<dbReference type="Proteomes" id="UP000515512">
    <property type="component" value="Chromosome"/>
</dbReference>
<feature type="transmembrane region" description="Helical" evidence="2">
    <location>
        <begin position="75"/>
        <end position="95"/>
    </location>
</feature>
<feature type="compositionally biased region" description="Low complexity" evidence="1">
    <location>
        <begin position="162"/>
        <end position="183"/>
    </location>
</feature>
<accession>A0A7D6VEV6</accession>
<keyword evidence="4" id="KW-1185">Reference proteome</keyword>
<feature type="transmembrane region" description="Helical" evidence="2">
    <location>
        <begin position="12"/>
        <end position="31"/>
    </location>
</feature>
<gene>
    <name evidence="3" type="ORF">H0264_02610</name>
</gene>
<dbReference type="KEGG" id="nhu:H0264_02610"/>
<feature type="compositionally biased region" description="Gly residues" evidence="1">
    <location>
        <begin position="107"/>
        <end position="122"/>
    </location>
</feature>
<dbReference type="AlphaFoldDB" id="A0A7D6VEV6"/>
<evidence type="ECO:0000256" key="1">
    <source>
        <dbReference type="SAM" id="MobiDB-lite"/>
    </source>
</evidence>
<feature type="region of interest" description="Disordered" evidence="1">
    <location>
        <begin position="105"/>
        <end position="221"/>
    </location>
</feature>
<feature type="compositionally biased region" description="Pro residues" evidence="1">
    <location>
        <begin position="188"/>
        <end position="198"/>
    </location>
</feature>
<feature type="region of interest" description="Disordered" evidence="1">
    <location>
        <begin position="42"/>
        <end position="67"/>
    </location>
</feature>
<evidence type="ECO:0000313" key="3">
    <source>
        <dbReference type="EMBL" id="QLY31277.1"/>
    </source>
</evidence>
<keyword evidence="2" id="KW-0472">Membrane</keyword>
<keyword evidence="2" id="KW-0812">Transmembrane</keyword>
<protein>
    <submittedName>
        <fullName evidence="3">Uncharacterized protein</fullName>
    </submittedName>
</protein>
<evidence type="ECO:0000313" key="4">
    <source>
        <dbReference type="Proteomes" id="UP000515512"/>
    </source>
</evidence>
<keyword evidence="2" id="KW-1133">Transmembrane helix</keyword>
<proteinExistence type="predicted"/>
<organism evidence="3 4">
    <name type="scientific">Nocardia huaxiensis</name>
    <dbReference type="NCBI Taxonomy" id="2755382"/>
    <lineage>
        <taxon>Bacteria</taxon>
        <taxon>Bacillati</taxon>
        <taxon>Actinomycetota</taxon>
        <taxon>Actinomycetes</taxon>
        <taxon>Mycobacteriales</taxon>
        <taxon>Nocardiaceae</taxon>
        <taxon>Nocardia</taxon>
    </lineage>
</organism>
<feature type="compositionally biased region" description="Pro residues" evidence="1">
    <location>
        <begin position="125"/>
        <end position="138"/>
    </location>
</feature>
<evidence type="ECO:0000256" key="2">
    <source>
        <dbReference type="SAM" id="Phobius"/>
    </source>
</evidence>
<feature type="compositionally biased region" description="Low complexity" evidence="1">
    <location>
        <begin position="139"/>
        <end position="155"/>
    </location>
</feature>
<dbReference type="EMBL" id="CP059399">
    <property type="protein sequence ID" value="QLY31277.1"/>
    <property type="molecule type" value="Genomic_DNA"/>
</dbReference>